<dbReference type="PANTHER" id="PTHR21240:SF28">
    <property type="entry name" value="ISO-OROTATE DECARBOXYLASE (EUROFUNG)"/>
    <property type="match status" value="1"/>
</dbReference>
<dbReference type="EMBL" id="QXFL01000002">
    <property type="protein sequence ID" value="RIV87521.1"/>
    <property type="molecule type" value="Genomic_DNA"/>
</dbReference>
<evidence type="ECO:0000313" key="4">
    <source>
        <dbReference type="Proteomes" id="UP000286576"/>
    </source>
</evidence>
<dbReference type="GO" id="GO:0019748">
    <property type="term" value="P:secondary metabolic process"/>
    <property type="evidence" value="ECO:0007669"/>
    <property type="project" value="TreeGrafter"/>
</dbReference>
<keyword evidence="4" id="KW-1185">Reference proteome</keyword>
<keyword evidence="3" id="KW-0378">Hydrolase</keyword>
<name>A0A418NU35_9SPHN</name>
<dbReference type="Proteomes" id="UP000286576">
    <property type="component" value="Unassembled WGS sequence"/>
</dbReference>
<dbReference type="AlphaFoldDB" id="A0A418NU35"/>
<evidence type="ECO:0000313" key="3">
    <source>
        <dbReference type="EMBL" id="RIV87521.1"/>
    </source>
</evidence>
<evidence type="ECO:0000259" key="2">
    <source>
        <dbReference type="Pfam" id="PF04909"/>
    </source>
</evidence>
<dbReference type="Gene3D" id="3.20.20.140">
    <property type="entry name" value="Metal-dependent hydrolases"/>
    <property type="match status" value="1"/>
</dbReference>
<dbReference type="SUPFAM" id="SSF51556">
    <property type="entry name" value="Metallo-dependent hydrolases"/>
    <property type="match status" value="1"/>
</dbReference>
<accession>A0A418NU35</accession>
<sequence length="292" mass="32942">MSVLLALATAAVAVPIIDVHHHAIYPGMNADDSFDRVMENLDRRPVSRAVIEVKDYDQIDRWLEDERFIIGVPVGCGRNAAEPIYECFPEDEGWPDIGWLEEQIASGRVQALHEMPPFYSGWQIGNPRYDPYLALAHRYDIPVGIHIGKGPPVFAHEPGMHLNYDPAAGNPATLRPVLEKYPGLRVWLQHVGAGVGMEGIEPYTQETMALLADYPNVYVDLSVTNATHPLEVYSDELRRLFDAGFGDRVMFGTDNYFSDEIIARMDQIAWLTDDQKRAILHDNAARFLRLED</sequence>
<dbReference type="InterPro" id="IPR032465">
    <property type="entry name" value="ACMSD"/>
</dbReference>
<dbReference type="RefSeq" id="WP_119585031.1">
    <property type="nucleotide sequence ID" value="NZ_CAWODQ010000012.1"/>
</dbReference>
<comment type="caution">
    <text evidence="3">The sequence shown here is derived from an EMBL/GenBank/DDBJ whole genome shotgun (WGS) entry which is preliminary data.</text>
</comment>
<proteinExistence type="predicted"/>
<organism evidence="3 4">
    <name type="scientific">Aurantiacibacter zhengii</name>
    <dbReference type="NCBI Taxonomy" id="2307003"/>
    <lineage>
        <taxon>Bacteria</taxon>
        <taxon>Pseudomonadati</taxon>
        <taxon>Pseudomonadota</taxon>
        <taxon>Alphaproteobacteria</taxon>
        <taxon>Sphingomonadales</taxon>
        <taxon>Erythrobacteraceae</taxon>
        <taxon>Aurantiacibacter</taxon>
    </lineage>
</organism>
<evidence type="ECO:0000256" key="1">
    <source>
        <dbReference type="ARBA" id="ARBA00023239"/>
    </source>
</evidence>
<dbReference type="Pfam" id="PF04909">
    <property type="entry name" value="Amidohydro_2"/>
    <property type="match status" value="1"/>
</dbReference>
<reference evidence="3 4" key="1">
    <citation type="submission" date="2018-08" db="EMBL/GenBank/DDBJ databases">
        <title>Erythrobacter zhengii sp.nov., a bacterium isolated from deep-sea sediment.</title>
        <authorList>
            <person name="Fang C."/>
            <person name="Wu Y.-H."/>
            <person name="Sun C."/>
            <person name="Wang H."/>
            <person name="Cheng H."/>
            <person name="Meng F.-X."/>
            <person name="Wang C.-S."/>
            <person name="Xu X.-W."/>
        </authorList>
    </citation>
    <scope>NUCLEOTIDE SEQUENCE [LARGE SCALE GENOMIC DNA]</scope>
    <source>
        <strain evidence="3 4">V18</strain>
    </source>
</reference>
<protein>
    <submittedName>
        <fullName evidence="3">Amidohydrolase</fullName>
    </submittedName>
</protein>
<dbReference type="GO" id="GO:0016787">
    <property type="term" value="F:hydrolase activity"/>
    <property type="evidence" value="ECO:0007669"/>
    <property type="project" value="UniProtKB-KW"/>
</dbReference>
<dbReference type="OrthoDB" id="5450317at2"/>
<gene>
    <name evidence="3" type="ORF">D2V07_03995</name>
</gene>
<dbReference type="InterPro" id="IPR006680">
    <property type="entry name" value="Amidohydro-rel"/>
</dbReference>
<feature type="domain" description="Amidohydrolase-related" evidence="2">
    <location>
        <begin position="119"/>
        <end position="290"/>
    </location>
</feature>
<dbReference type="InterPro" id="IPR032466">
    <property type="entry name" value="Metal_Hydrolase"/>
</dbReference>
<dbReference type="GO" id="GO:0005737">
    <property type="term" value="C:cytoplasm"/>
    <property type="evidence" value="ECO:0007669"/>
    <property type="project" value="TreeGrafter"/>
</dbReference>
<dbReference type="PANTHER" id="PTHR21240">
    <property type="entry name" value="2-AMINO-3-CARBOXYLMUCONATE-6-SEMIALDEHYDE DECARBOXYLASE"/>
    <property type="match status" value="1"/>
</dbReference>
<dbReference type="GO" id="GO:0016831">
    <property type="term" value="F:carboxy-lyase activity"/>
    <property type="evidence" value="ECO:0007669"/>
    <property type="project" value="InterPro"/>
</dbReference>
<keyword evidence="1" id="KW-0456">Lyase</keyword>